<keyword evidence="9" id="KW-1185">Reference proteome</keyword>
<dbReference type="EMBL" id="CAMPGE010027752">
    <property type="protein sequence ID" value="CAI2385357.1"/>
    <property type="molecule type" value="Genomic_DNA"/>
</dbReference>
<organism evidence="8 9">
    <name type="scientific">Euplotes crassus</name>
    <dbReference type="NCBI Taxonomy" id="5936"/>
    <lineage>
        <taxon>Eukaryota</taxon>
        <taxon>Sar</taxon>
        <taxon>Alveolata</taxon>
        <taxon>Ciliophora</taxon>
        <taxon>Intramacronucleata</taxon>
        <taxon>Spirotrichea</taxon>
        <taxon>Hypotrichia</taxon>
        <taxon>Euplotida</taxon>
        <taxon>Euplotidae</taxon>
        <taxon>Moneuplotes</taxon>
    </lineage>
</organism>
<evidence type="ECO:0000259" key="7">
    <source>
        <dbReference type="PROSITE" id="PS50119"/>
    </source>
</evidence>
<dbReference type="InterPro" id="IPR001841">
    <property type="entry name" value="Znf_RING"/>
</dbReference>
<keyword evidence="4" id="KW-0863">Zinc-finger</keyword>
<gene>
    <name evidence="8" type="ORF">ECRASSUSDP1_LOCUS26914</name>
</gene>
<dbReference type="PANTHER" id="PTHR45632">
    <property type="entry name" value="LD33804P"/>
    <property type="match status" value="1"/>
</dbReference>
<sequence>MDFDIFCDRCSSQFDEDERIPLVLERCGHSICRACQPYIKRARMCNVCDEPQEHPENLAVNKPLLKMMRILKKRDGSSGQNQPTSQINKDNLCEIHSMKEVEYYCKDCKALICPECMFSDHNGHNFILIEDAVRSLSNEMNNLFTSYDQLRSLEASKSARNDRNVKEIQNKLELNKNTQIKFIRQGFDKIVEALVQRKNDLIQENIEKYDAEVENYARFSRTNSSRDKATDLYRAKMEEIQAMKDDRSKGETLKKIRMLNAFNQKFGNEVREAQRISENTNKLESMDSSSYKMPQLGEEFTPKTIDSTSAISYILNMTLENQSLNRGTGKQSQMAAMNKGASGSQLPIHGKYRNSHEANKPTISANNIHNYHQKAMNTGKKTVDTEKGAGSEREPGMNFQPNYNNSPQNFMQSHVGNNTREERKQRSNEVPLNQVSKKSSEGASYIQQGKATGFYCIGDLPFMIFYHTDSKKWSKIEFSEESAYKGGLKYPSIIRLGLSDEIIITGGCDNYTGEASESVFKANVSKVETFKKISSMSNRRYGHCSACLKGYLFVIGGFDHQDTETTSPSTLASCEKYNPTRGKWSNVADLIHPVSFASIATVEDTYLYLFGGFEDYTTVDIIQKYNFLVDSWDLLSIKLPVKLAKMGAATIDSDTILVVGGIYEDSNNETPLSLISSCYKFKLGRMIWQKAGGMKNKRTLNSSLFHYEDQIYAIGSSNKGACEKYDIQVNRWINIPGYDKILPNNDLQSFSVCLYDHHDK</sequence>
<proteinExistence type="predicted"/>
<dbReference type="PANTHER" id="PTHR45632:SF3">
    <property type="entry name" value="KELCH-LIKE PROTEIN 32"/>
    <property type="match status" value="1"/>
</dbReference>
<dbReference type="Gene3D" id="3.30.160.60">
    <property type="entry name" value="Classic Zinc Finger"/>
    <property type="match status" value="1"/>
</dbReference>
<dbReference type="Pfam" id="PF01344">
    <property type="entry name" value="Kelch_1"/>
    <property type="match status" value="1"/>
</dbReference>
<dbReference type="Proteomes" id="UP001295684">
    <property type="component" value="Unassembled WGS sequence"/>
</dbReference>
<dbReference type="Pfam" id="PF00643">
    <property type="entry name" value="zf-B_box"/>
    <property type="match status" value="1"/>
</dbReference>
<evidence type="ECO:0000259" key="6">
    <source>
        <dbReference type="PROSITE" id="PS50089"/>
    </source>
</evidence>
<keyword evidence="2" id="KW-0479">Metal-binding</keyword>
<keyword evidence="1" id="KW-0880">Kelch repeat</keyword>
<keyword evidence="3" id="KW-0677">Repeat</keyword>
<feature type="compositionally biased region" description="Basic and acidic residues" evidence="5">
    <location>
        <begin position="381"/>
        <end position="395"/>
    </location>
</feature>
<dbReference type="PROSITE" id="PS50119">
    <property type="entry name" value="ZF_BBOX"/>
    <property type="match status" value="1"/>
</dbReference>
<evidence type="ECO:0000256" key="5">
    <source>
        <dbReference type="SAM" id="MobiDB-lite"/>
    </source>
</evidence>
<dbReference type="SUPFAM" id="SSF57850">
    <property type="entry name" value="RING/U-box"/>
    <property type="match status" value="1"/>
</dbReference>
<dbReference type="SUPFAM" id="SSF117281">
    <property type="entry name" value="Kelch motif"/>
    <property type="match status" value="1"/>
</dbReference>
<accession>A0AAD2D901</accession>
<dbReference type="GO" id="GO:0008270">
    <property type="term" value="F:zinc ion binding"/>
    <property type="evidence" value="ECO:0007669"/>
    <property type="project" value="UniProtKB-KW"/>
</dbReference>
<dbReference type="SMART" id="SM00612">
    <property type="entry name" value="Kelch"/>
    <property type="match status" value="3"/>
</dbReference>
<comment type="caution">
    <text evidence="8">The sequence shown here is derived from an EMBL/GenBank/DDBJ whole genome shotgun (WGS) entry which is preliminary data.</text>
</comment>
<evidence type="ECO:0000256" key="1">
    <source>
        <dbReference type="ARBA" id="ARBA00022441"/>
    </source>
</evidence>
<dbReference type="SMART" id="SM00336">
    <property type="entry name" value="BBOX"/>
    <property type="match status" value="1"/>
</dbReference>
<feature type="compositionally biased region" description="Polar residues" evidence="5">
    <location>
        <begin position="428"/>
        <end position="442"/>
    </location>
</feature>
<dbReference type="InterPro" id="IPR006652">
    <property type="entry name" value="Kelch_1"/>
</dbReference>
<dbReference type="CDD" id="cd19756">
    <property type="entry name" value="Bbox2"/>
    <property type="match status" value="1"/>
</dbReference>
<feature type="compositionally biased region" description="Polar residues" evidence="5">
    <location>
        <begin position="399"/>
        <end position="418"/>
    </location>
</feature>
<dbReference type="AlphaFoldDB" id="A0AAD2D901"/>
<evidence type="ECO:0000256" key="3">
    <source>
        <dbReference type="ARBA" id="ARBA00022737"/>
    </source>
</evidence>
<evidence type="ECO:0000313" key="8">
    <source>
        <dbReference type="EMBL" id="CAI2385357.1"/>
    </source>
</evidence>
<feature type="domain" description="B box-type" evidence="7">
    <location>
        <begin position="88"/>
        <end position="129"/>
    </location>
</feature>
<dbReference type="Gene3D" id="3.30.40.10">
    <property type="entry name" value="Zinc/RING finger domain, C3HC4 (zinc finger)"/>
    <property type="match status" value="1"/>
</dbReference>
<evidence type="ECO:0000256" key="4">
    <source>
        <dbReference type="PROSITE-ProRule" id="PRU00024"/>
    </source>
</evidence>
<dbReference type="PROSITE" id="PS50089">
    <property type="entry name" value="ZF_RING_2"/>
    <property type="match status" value="1"/>
</dbReference>
<dbReference type="InterPro" id="IPR015915">
    <property type="entry name" value="Kelch-typ_b-propeller"/>
</dbReference>
<dbReference type="InterPro" id="IPR000315">
    <property type="entry name" value="Znf_B-box"/>
</dbReference>
<protein>
    <recommendedName>
        <fullName evidence="10">Kelch motif family protein</fullName>
    </recommendedName>
</protein>
<keyword evidence="4" id="KW-0862">Zinc</keyword>
<name>A0AAD2D901_EUPCR</name>
<reference evidence="8" key="1">
    <citation type="submission" date="2023-07" db="EMBL/GenBank/DDBJ databases">
        <authorList>
            <consortium name="AG Swart"/>
            <person name="Singh M."/>
            <person name="Singh A."/>
            <person name="Seah K."/>
            <person name="Emmerich C."/>
        </authorList>
    </citation>
    <scope>NUCLEOTIDE SEQUENCE</scope>
    <source>
        <strain evidence="8">DP1</strain>
    </source>
</reference>
<dbReference type="Gene3D" id="2.120.10.80">
    <property type="entry name" value="Kelch-type beta propeller"/>
    <property type="match status" value="1"/>
</dbReference>
<dbReference type="SUPFAM" id="SSF57845">
    <property type="entry name" value="B-box zinc-binding domain"/>
    <property type="match status" value="1"/>
</dbReference>
<evidence type="ECO:0008006" key="10">
    <source>
        <dbReference type="Google" id="ProtNLM"/>
    </source>
</evidence>
<feature type="domain" description="RING-type" evidence="6">
    <location>
        <begin position="7"/>
        <end position="49"/>
    </location>
</feature>
<feature type="region of interest" description="Disordered" evidence="5">
    <location>
        <begin position="376"/>
        <end position="442"/>
    </location>
</feature>
<dbReference type="InterPro" id="IPR013083">
    <property type="entry name" value="Znf_RING/FYVE/PHD"/>
</dbReference>
<evidence type="ECO:0000256" key="2">
    <source>
        <dbReference type="ARBA" id="ARBA00022723"/>
    </source>
</evidence>
<evidence type="ECO:0000313" key="9">
    <source>
        <dbReference type="Proteomes" id="UP001295684"/>
    </source>
</evidence>